<keyword evidence="6" id="KW-0175">Coiled coil</keyword>
<comment type="caution">
    <text evidence="5">Lacks conserved residue(s) required for the propagation of feature annotation.</text>
</comment>
<gene>
    <name evidence="9" type="ORF">CIB84_002379</name>
</gene>
<reference evidence="9 10" key="1">
    <citation type="submission" date="2018-01" db="EMBL/GenBank/DDBJ databases">
        <title>Comparison of the Chinese Bamboo Partridge and Red Junglefowl genome sequences highlights the importance of demography in genome evolution.</title>
        <authorList>
            <person name="Tiley G.P."/>
            <person name="Kimball R.T."/>
            <person name="Braun E.L."/>
            <person name="Burleigh J.G."/>
        </authorList>
    </citation>
    <scope>NUCLEOTIDE SEQUENCE [LARGE SCALE GENOMIC DNA]</scope>
    <source>
        <strain evidence="9">RTK389</strain>
        <tissue evidence="9">Blood</tissue>
    </source>
</reference>
<dbReference type="GO" id="GO:0030133">
    <property type="term" value="C:transport vesicle"/>
    <property type="evidence" value="ECO:0007669"/>
    <property type="project" value="UniProtKB-SubCell"/>
</dbReference>
<dbReference type="PANTHER" id="PTHR46603:SF1">
    <property type="entry name" value="ABSCISSION_NOCUT CHECKPOINT REGULATOR"/>
    <property type="match status" value="1"/>
</dbReference>
<dbReference type="AlphaFoldDB" id="A0A2P4TC13"/>
<evidence type="ECO:0000256" key="3">
    <source>
        <dbReference type="ARBA" id="ARBA00023157"/>
    </source>
</evidence>
<dbReference type="FunFam" id="2.60.120.290:FF:000005">
    <property type="entry name" value="Procollagen C-endopeptidase enhancer 1"/>
    <property type="match status" value="1"/>
</dbReference>
<dbReference type="PROSITE" id="PS01180">
    <property type="entry name" value="CUB"/>
    <property type="match status" value="2"/>
</dbReference>
<dbReference type="EMBL" id="PPHD01002775">
    <property type="protein sequence ID" value="POI33868.1"/>
    <property type="molecule type" value="Genomic_DNA"/>
</dbReference>
<evidence type="ECO:0000256" key="1">
    <source>
        <dbReference type="ARBA" id="ARBA00004398"/>
    </source>
</evidence>
<dbReference type="InterPro" id="IPR044553">
    <property type="entry name" value="Bbox1_ANCHR"/>
</dbReference>
<dbReference type="InterPro" id="IPR000859">
    <property type="entry name" value="CUB_dom"/>
</dbReference>
<keyword evidence="10" id="KW-1185">Reference proteome</keyword>
<dbReference type="GO" id="GO:0009838">
    <property type="term" value="P:abscission"/>
    <property type="evidence" value="ECO:0007669"/>
    <property type="project" value="TreeGrafter"/>
</dbReference>
<dbReference type="CDD" id="cd19817">
    <property type="entry name" value="Bbox1_ANCHR-like"/>
    <property type="match status" value="1"/>
</dbReference>
<evidence type="ECO:0000256" key="2">
    <source>
        <dbReference type="ARBA" id="ARBA00022737"/>
    </source>
</evidence>
<dbReference type="InterPro" id="IPR035914">
    <property type="entry name" value="Sperma_CUB_dom_sf"/>
</dbReference>
<feature type="non-terminal residue" evidence="9">
    <location>
        <position position="1"/>
    </location>
</feature>
<evidence type="ECO:0000256" key="7">
    <source>
        <dbReference type="SAM" id="MobiDB-lite"/>
    </source>
</evidence>
<organism evidence="9 10">
    <name type="scientific">Bambusicola thoracicus</name>
    <name type="common">Chinese bamboo-partridge</name>
    <name type="synonym">Perdix thoracica</name>
    <dbReference type="NCBI Taxonomy" id="9083"/>
    <lineage>
        <taxon>Eukaryota</taxon>
        <taxon>Metazoa</taxon>
        <taxon>Chordata</taxon>
        <taxon>Craniata</taxon>
        <taxon>Vertebrata</taxon>
        <taxon>Euteleostomi</taxon>
        <taxon>Archelosauria</taxon>
        <taxon>Archosauria</taxon>
        <taxon>Dinosauria</taxon>
        <taxon>Saurischia</taxon>
        <taxon>Theropoda</taxon>
        <taxon>Coelurosauria</taxon>
        <taxon>Aves</taxon>
        <taxon>Neognathae</taxon>
        <taxon>Galloanserae</taxon>
        <taxon>Galliformes</taxon>
        <taxon>Phasianidae</taxon>
        <taxon>Perdicinae</taxon>
        <taxon>Bambusicola</taxon>
    </lineage>
</organism>
<dbReference type="Pfam" id="PF00431">
    <property type="entry name" value="CUB"/>
    <property type="match status" value="2"/>
</dbReference>
<keyword evidence="4" id="KW-0968">Cytoplasmic vesicle</keyword>
<dbReference type="GO" id="GO:0032266">
    <property type="term" value="F:phosphatidylinositol-3-phosphate binding"/>
    <property type="evidence" value="ECO:0007669"/>
    <property type="project" value="TreeGrafter"/>
</dbReference>
<evidence type="ECO:0000256" key="6">
    <source>
        <dbReference type="SAM" id="Coils"/>
    </source>
</evidence>
<comment type="subcellular location">
    <subcellularLocation>
        <location evidence="1">Cytoplasmic vesicle</location>
        <location evidence="1">Secretory vesicle</location>
    </subcellularLocation>
</comment>
<evidence type="ECO:0000259" key="8">
    <source>
        <dbReference type="PROSITE" id="PS01180"/>
    </source>
</evidence>
<dbReference type="SUPFAM" id="SSF49854">
    <property type="entry name" value="Spermadhesin, CUB domain"/>
    <property type="match status" value="2"/>
</dbReference>
<dbReference type="OrthoDB" id="5407799at2759"/>
<keyword evidence="2" id="KW-0677">Repeat</keyword>
<evidence type="ECO:0000313" key="10">
    <source>
        <dbReference type="Proteomes" id="UP000237246"/>
    </source>
</evidence>
<dbReference type="GO" id="GO:0005813">
    <property type="term" value="C:centrosome"/>
    <property type="evidence" value="ECO:0007669"/>
    <property type="project" value="TreeGrafter"/>
</dbReference>
<dbReference type="SMART" id="SM00042">
    <property type="entry name" value="CUB"/>
    <property type="match status" value="2"/>
</dbReference>
<dbReference type="CDD" id="cd00041">
    <property type="entry name" value="CUB"/>
    <property type="match status" value="2"/>
</dbReference>
<protein>
    <recommendedName>
        <fullName evidence="8">CUB domain-containing protein</fullName>
    </recommendedName>
</protein>
<dbReference type="Pfam" id="PF22586">
    <property type="entry name" value="ANCHR-like_BBOX"/>
    <property type="match status" value="1"/>
</dbReference>
<comment type="caution">
    <text evidence="9">The sequence shown here is derived from an EMBL/GenBank/DDBJ whole genome shotgun (WGS) entry which is preliminary data.</text>
</comment>
<dbReference type="SUPFAM" id="SSF57845">
    <property type="entry name" value="B-box zinc-binding domain"/>
    <property type="match status" value="1"/>
</dbReference>
<evidence type="ECO:0000256" key="5">
    <source>
        <dbReference type="PROSITE-ProRule" id="PRU00059"/>
    </source>
</evidence>
<evidence type="ECO:0000256" key="4">
    <source>
        <dbReference type="ARBA" id="ARBA00023329"/>
    </source>
</evidence>
<evidence type="ECO:0000313" key="9">
    <source>
        <dbReference type="EMBL" id="POI33868.1"/>
    </source>
</evidence>
<dbReference type="Proteomes" id="UP000237246">
    <property type="component" value="Unassembled WGS sequence"/>
</dbReference>
<feature type="region of interest" description="Disordered" evidence="7">
    <location>
        <begin position="251"/>
        <end position="280"/>
    </location>
</feature>
<accession>A0A2P4TC13</accession>
<feature type="domain" description="CUB" evidence="8">
    <location>
        <begin position="2"/>
        <end position="110"/>
    </location>
</feature>
<dbReference type="PANTHER" id="PTHR46603">
    <property type="entry name" value="ABSCISSION/NOCUT CHECKPOINT REGULATOR"/>
    <property type="match status" value="1"/>
</dbReference>
<sequence length="586" mass="65676">CCSSVLPKTKGSFSSINYPSPYPNNSNCLWLIRIRRNKFEAFDLQTSSDCSSDYVKVYSGNSKNSPVLLDKYCGQGPLPSIVASGPTMLVEFASDETVTATGFRASYSRVNCGGTFTDSSGVITSPNYPNKYPPNRACFWVISSPVGYKVSLKMLFFELEDNDRCIYDYLLIHDGSRPTSPAAGPYCGTNKVPDFTSTANFVLVEFHSDTVWELPGFKLSYTFHRQESPSSSAKWSPPENYKKRVAAFEAKQKQLKGQQKADGKPLSQDGSRYRGLSKEDRAIAERLEKLREERKPKSIPSQAEIEARLAALKEDYHGPVPSAQEMEDRLAVLQGKDPPSQAPRPVHQPPDTRSLSQQTDDLLTQLAEEVSIDEHYSPGVQPQAVSDRNLNDLSRESEDCVSHANLDPRQLEEEKNKLLAEAAAELREENTRQEKILQVAKRLAVLRGQDPEKVTLETYKFPDSDEELDEEEAIQRVLKQLTEEAALDEASGFNILADQTTQPGFSQQNLHKKTKQGSRTPTAIALAEADDSDEHELPWCCICNEDATLRCHGCSGDLYCQRCFREGHDEFDMKDHHTSRYRPSCK</sequence>
<dbReference type="GO" id="GO:0044878">
    <property type="term" value="P:mitotic cytokinesis checkpoint signaling"/>
    <property type="evidence" value="ECO:0007669"/>
    <property type="project" value="TreeGrafter"/>
</dbReference>
<keyword evidence="3" id="KW-1015">Disulfide bond</keyword>
<dbReference type="GO" id="GO:0030496">
    <property type="term" value="C:midbody"/>
    <property type="evidence" value="ECO:0007669"/>
    <property type="project" value="TreeGrafter"/>
</dbReference>
<name>A0A2P4TC13_BAMTH</name>
<dbReference type="FunFam" id="2.60.120.290:FF:000013">
    <property type="entry name" value="Membrane frizzled-related protein"/>
    <property type="match status" value="1"/>
</dbReference>
<feature type="coiled-coil region" evidence="6">
    <location>
        <begin position="409"/>
        <end position="484"/>
    </location>
</feature>
<proteinExistence type="predicted"/>
<dbReference type="Gene3D" id="2.60.120.290">
    <property type="entry name" value="Spermadhesin, CUB domain"/>
    <property type="match status" value="2"/>
</dbReference>
<feature type="domain" description="CUB" evidence="8">
    <location>
        <begin position="112"/>
        <end position="224"/>
    </location>
</feature>
<dbReference type="GO" id="GO:0032154">
    <property type="term" value="C:cleavage furrow"/>
    <property type="evidence" value="ECO:0007669"/>
    <property type="project" value="TreeGrafter"/>
</dbReference>
<feature type="region of interest" description="Disordered" evidence="7">
    <location>
        <begin position="335"/>
        <end position="357"/>
    </location>
</feature>